<dbReference type="Proteomes" id="UP001145114">
    <property type="component" value="Unassembled WGS sequence"/>
</dbReference>
<name>A0ACC1HVQ8_9FUNG</name>
<dbReference type="EMBL" id="JAMZIH010001707">
    <property type="protein sequence ID" value="KAJ1677964.1"/>
    <property type="molecule type" value="Genomic_DNA"/>
</dbReference>
<feature type="non-terminal residue" evidence="1">
    <location>
        <position position="194"/>
    </location>
</feature>
<accession>A0ACC1HVQ8</accession>
<gene>
    <name evidence="1" type="ORF">EV182_005071</name>
</gene>
<comment type="caution">
    <text evidence="1">The sequence shown here is derived from an EMBL/GenBank/DDBJ whole genome shotgun (WGS) entry which is preliminary data.</text>
</comment>
<sequence>MPTASPANSCAASSLGSHPSDTAKLYQEHYKPILGSAATQHSDATATSPLSSLPAPTTTPSSQATAEPKYRYNPLRQQAACMNSLLPSGRSYTPPMVHVPSCEAQKVQHFKQKYCVSPAITPTTDLIKTAVSVREVSKRISKTTVKIDNPSVVMIICKQEKAVMNRALELAEWLVNTSFITPECTNEPNSLSSL</sequence>
<evidence type="ECO:0000313" key="2">
    <source>
        <dbReference type="Proteomes" id="UP001145114"/>
    </source>
</evidence>
<organism evidence="1 2">
    <name type="scientific">Spiromyces aspiralis</name>
    <dbReference type="NCBI Taxonomy" id="68401"/>
    <lineage>
        <taxon>Eukaryota</taxon>
        <taxon>Fungi</taxon>
        <taxon>Fungi incertae sedis</taxon>
        <taxon>Zoopagomycota</taxon>
        <taxon>Kickxellomycotina</taxon>
        <taxon>Kickxellomycetes</taxon>
        <taxon>Kickxellales</taxon>
        <taxon>Kickxellaceae</taxon>
        <taxon>Spiromyces</taxon>
    </lineage>
</organism>
<evidence type="ECO:0000313" key="1">
    <source>
        <dbReference type="EMBL" id="KAJ1677964.1"/>
    </source>
</evidence>
<proteinExistence type="predicted"/>
<protein>
    <submittedName>
        <fullName evidence="1">Uncharacterized protein</fullName>
    </submittedName>
</protein>
<reference evidence="1" key="1">
    <citation type="submission" date="2022-06" db="EMBL/GenBank/DDBJ databases">
        <title>Phylogenomic reconstructions and comparative analyses of Kickxellomycotina fungi.</title>
        <authorList>
            <person name="Reynolds N.K."/>
            <person name="Stajich J.E."/>
            <person name="Barry K."/>
            <person name="Grigoriev I.V."/>
            <person name="Crous P."/>
            <person name="Smith M.E."/>
        </authorList>
    </citation>
    <scope>NUCLEOTIDE SEQUENCE</scope>
    <source>
        <strain evidence="1">RSA 2271</strain>
    </source>
</reference>
<keyword evidence="2" id="KW-1185">Reference proteome</keyword>